<proteinExistence type="predicted"/>
<evidence type="ECO:0000256" key="1">
    <source>
        <dbReference type="SAM" id="MobiDB-lite"/>
    </source>
</evidence>
<name>A0A8H4VMU2_9AGAR</name>
<sequence>MGPSEHAVSSRLDIVHVYVNEKDGHLFRGARPDSYTVAASHPNVADGATHISNANTNENSGSIVDQEQVSEKTLNTQGYAVRPPSSWGHNSSPTLGHT</sequence>
<comment type="caution">
    <text evidence="2">The sequence shown here is derived from an EMBL/GenBank/DDBJ whole genome shotgun (WGS) entry which is preliminary data.</text>
</comment>
<dbReference type="AlphaFoldDB" id="A0A8H4VMU2"/>
<dbReference type="Proteomes" id="UP000521872">
    <property type="component" value="Unassembled WGS sequence"/>
</dbReference>
<protein>
    <submittedName>
        <fullName evidence="2">Uncharacterized protein</fullName>
    </submittedName>
</protein>
<keyword evidence="3" id="KW-1185">Reference proteome</keyword>
<evidence type="ECO:0000313" key="2">
    <source>
        <dbReference type="EMBL" id="KAF4615718.1"/>
    </source>
</evidence>
<evidence type="ECO:0000313" key="3">
    <source>
        <dbReference type="Proteomes" id="UP000521872"/>
    </source>
</evidence>
<gene>
    <name evidence="2" type="ORF">D9613_012564</name>
</gene>
<accession>A0A8H4VMU2</accession>
<feature type="compositionally biased region" description="Polar residues" evidence="1">
    <location>
        <begin position="87"/>
        <end position="98"/>
    </location>
</feature>
<organism evidence="2 3">
    <name type="scientific">Agrocybe pediades</name>
    <dbReference type="NCBI Taxonomy" id="84607"/>
    <lineage>
        <taxon>Eukaryota</taxon>
        <taxon>Fungi</taxon>
        <taxon>Dikarya</taxon>
        <taxon>Basidiomycota</taxon>
        <taxon>Agaricomycotina</taxon>
        <taxon>Agaricomycetes</taxon>
        <taxon>Agaricomycetidae</taxon>
        <taxon>Agaricales</taxon>
        <taxon>Agaricineae</taxon>
        <taxon>Strophariaceae</taxon>
        <taxon>Agrocybe</taxon>
    </lineage>
</organism>
<reference evidence="2 3" key="1">
    <citation type="submission" date="2019-12" db="EMBL/GenBank/DDBJ databases">
        <authorList>
            <person name="Floudas D."/>
            <person name="Bentzer J."/>
            <person name="Ahren D."/>
            <person name="Johansson T."/>
            <person name="Persson P."/>
            <person name="Tunlid A."/>
        </authorList>
    </citation>
    <scope>NUCLEOTIDE SEQUENCE [LARGE SCALE GENOMIC DNA]</scope>
    <source>
        <strain evidence="2 3">CBS 102.39</strain>
    </source>
</reference>
<dbReference type="EMBL" id="JAACJL010000034">
    <property type="protein sequence ID" value="KAF4615718.1"/>
    <property type="molecule type" value="Genomic_DNA"/>
</dbReference>
<feature type="region of interest" description="Disordered" evidence="1">
    <location>
        <begin position="77"/>
        <end position="98"/>
    </location>
</feature>